<evidence type="ECO:0000256" key="2">
    <source>
        <dbReference type="SAM" id="Phobius"/>
    </source>
</evidence>
<evidence type="ECO:0000256" key="1">
    <source>
        <dbReference type="SAM" id="MobiDB-lite"/>
    </source>
</evidence>
<dbReference type="Proteomes" id="UP000542125">
    <property type="component" value="Unassembled WGS sequence"/>
</dbReference>
<dbReference type="EMBL" id="JACBYR010000001">
    <property type="protein sequence ID" value="NYE81934.1"/>
    <property type="molecule type" value="Genomic_DNA"/>
</dbReference>
<name>A0A7Y9ITB8_9BURK</name>
<keyword evidence="2" id="KW-0812">Transmembrane</keyword>
<gene>
    <name evidence="3" type="ORF">FHW18_001205</name>
</gene>
<feature type="transmembrane region" description="Helical" evidence="2">
    <location>
        <begin position="6"/>
        <end position="27"/>
    </location>
</feature>
<keyword evidence="2" id="KW-1133">Transmembrane helix</keyword>
<feature type="region of interest" description="Disordered" evidence="1">
    <location>
        <begin position="37"/>
        <end position="70"/>
    </location>
</feature>
<evidence type="ECO:0000313" key="3">
    <source>
        <dbReference type="EMBL" id="NYE81934.1"/>
    </source>
</evidence>
<keyword evidence="2" id="KW-0472">Membrane</keyword>
<sequence length="70" mass="7356">MTMSDSLWILMAVVCVGTLVFLGVGIARGVRVLDPHASAEHPPADQRVAADHVPAGDSRRTNPPGHSFPA</sequence>
<comment type="caution">
    <text evidence="3">The sequence shown here is derived from an EMBL/GenBank/DDBJ whole genome shotgun (WGS) entry which is preliminary data.</text>
</comment>
<proteinExistence type="predicted"/>
<keyword evidence="4" id="KW-1185">Reference proteome</keyword>
<organism evidence="3 4">
    <name type="scientific">Pigmentiphaga litoralis</name>
    <dbReference type="NCBI Taxonomy" id="516702"/>
    <lineage>
        <taxon>Bacteria</taxon>
        <taxon>Pseudomonadati</taxon>
        <taxon>Pseudomonadota</taxon>
        <taxon>Betaproteobacteria</taxon>
        <taxon>Burkholderiales</taxon>
        <taxon>Alcaligenaceae</taxon>
        <taxon>Pigmentiphaga</taxon>
    </lineage>
</organism>
<accession>A0A7Y9ITB8</accession>
<dbReference type="RefSeq" id="WP_179584345.1">
    <property type="nucleotide sequence ID" value="NZ_JACBYR010000001.1"/>
</dbReference>
<feature type="compositionally biased region" description="Basic and acidic residues" evidence="1">
    <location>
        <begin position="37"/>
        <end position="50"/>
    </location>
</feature>
<protein>
    <submittedName>
        <fullName evidence="3">Uncharacterized protein</fullName>
    </submittedName>
</protein>
<evidence type="ECO:0000313" key="4">
    <source>
        <dbReference type="Proteomes" id="UP000542125"/>
    </source>
</evidence>
<dbReference type="AlphaFoldDB" id="A0A7Y9ITB8"/>
<reference evidence="3 4" key="1">
    <citation type="submission" date="2020-07" db="EMBL/GenBank/DDBJ databases">
        <title>Genomic Encyclopedia of Type Strains, Phase IV (KMG-V): Genome sequencing to study the core and pangenomes of soil and plant-associated prokaryotes.</title>
        <authorList>
            <person name="Whitman W."/>
        </authorList>
    </citation>
    <scope>NUCLEOTIDE SEQUENCE [LARGE SCALE GENOMIC DNA]</scope>
    <source>
        <strain evidence="3 4">SAS40</strain>
    </source>
</reference>